<dbReference type="EMBL" id="PITK01000923">
    <property type="protein sequence ID" value="TBU12043.1"/>
    <property type="molecule type" value="Genomic_DNA"/>
</dbReference>
<dbReference type="AlphaFoldDB" id="A0A4Q9LTT7"/>
<evidence type="ECO:0000313" key="2">
    <source>
        <dbReference type="Proteomes" id="UP000292282"/>
    </source>
</evidence>
<comment type="caution">
    <text evidence="1">The sequence shown here is derived from an EMBL/GenBank/DDBJ whole genome shotgun (WGS) entry which is preliminary data.</text>
</comment>
<sequence length="530" mass="61200">MDAFPFKFPTESRFGEKNDQNLYISANIITFEEFFYFYKTILEFPYLIDNINEEKYLLFIKILNIFKFERNSSFKNLIRYIWCSIIFNSVPIKERNFTSKKLQNLDQPKYIDLSKMVLVEILEIFKFSKEAISIIKDISIMGRKKNVSSEISKNTKIKAANDADEVKKSDSEIQKCKLHPPAIPLPSSSYTTITPQPPSQTCSKMQNSGLDTLLSPNTPVPSSVEVSACEPSYDMTSPCTLAIPEGNRLMALRTIFDSVTADPKEWPRIVFFAVQTRHYNEKFSCTETLEVLKKLAQGEMGKEVKSEENGERRRIATCLADTCTLTDTTEYINPRDKFLSKIKEISMKEIRNVVVRTRKHPNELVDSKVLDLINRVVGEYAGAHVPESITEAAYIMQAAQVCYDEATRKEKPRSAWKEKIESKISKLVLSKDLLEKARKQEKLSTSETKSLKKIMREFNLNLSSVTDLSEALVKKNVSLNVYEKKITMYESRKQFRKENRMFELFRGRFYRGLSERVESEHVVSRDEIVS</sequence>
<proteinExistence type="predicted"/>
<reference evidence="1 2" key="1">
    <citation type="submission" date="2017-12" db="EMBL/GenBank/DDBJ databases">
        <authorList>
            <person name="Pombert J.-F."/>
            <person name="Haag K.L."/>
            <person name="Ebert D."/>
        </authorList>
    </citation>
    <scope>NUCLEOTIDE SEQUENCE [LARGE SCALE GENOMIC DNA]</scope>
    <source>
        <strain evidence="1">IL-G-3</strain>
    </source>
</reference>
<dbReference type="VEuPathDB" id="MicrosporidiaDB:CWI38_0923p0010"/>
<dbReference type="OrthoDB" id="2191163at2759"/>
<keyword evidence="2" id="KW-1185">Reference proteome</keyword>
<accession>A0A4Q9LTT7</accession>
<name>A0A4Q9LTT7_9MICR</name>
<evidence type="ECO:0000313" key="1">
    <source>
        <dbReference type="EMBL" id="TBU12043.1"/>
    </source>
</evidence>
<gene>
    <name evidence="1" type="ORF">CWI38_0923p0010</name>
</gene>
<organism evidence="1 2">
    <name type="scientific">Hamiltosporidium tvaerminnensis</name>
    <dbReference type="NCBI Taxonomy" id="1176355"/>
    <lineage>
        <taxon>Eukaryota</taxon>
        <taxon>Fungi</taxon>
        <taxon>Fungi incertae sedis</taxon>
        <taxon>Microsporidia</taxon>
        <taxon>Dubosqiidae</taxon>
        <taxon>Hamiltosporidium</taxon>
    </lineage>
</organism>
<feature type="non-terminal residue" evidence="1">
    <location>
        <position position="530"/>
    </location>
</feature>
<protein>
    <submittedName>
        <fullName evidence="1">Uncharacterized protein</fullName>
    </submittedName>
</protein>
<dbReference type="Proteomes" id="UP000292282">
    <property type="component" value="Unassembled WGS sequence"/>
</dbReference>